<keyword evidence="2 4" id="KW-0808">Transferase</keyword>
<reference evidence="5 6" key="1">
    <citation type="submission" date="2017-12" db="EMBL/GenBank/DDBJ databases">
        <title>Genome Sequence of a Multidrug-Resistant Candida haemulonii Isolate from a Patient with Chronic Leg Ulcers in Israel.</title>
        <authorList>
            <person name="Chow N.A."/>
            <person name="Gade L."/>
            <person name="Batra D."/>
            <person name="Rowe L.A."/>
            <person name="Ben-Ami R."/>
            <person name="Loparev V.N."/>
            <person name="Litvintseva A.P."/>
        </authorList>
    </citation>
    <scope>NUCLEOTIDE SEQUENCE [LARGE SCALE GENOMIC DNA]</scope>
    <source>
        <strain evidence="5 6">B11899</strain>
    </source>
</reference>
<evidence type="ECO:0000256" key="4">
    <source>
        <dbReference type="RuleBase" id="RU363090"/>
    </source>
</evidence>
<dbReference type="GeneID" id="37010441"/>
<dbReference type="Pfam" id="PF03770">
    <property type="entry name" value="IPK"/>
    <property type="match status" value="1"/>
</dbReference>
<evidence type="ECO:0000256" key="1">
    <source>
        <dbReference type="ARBA" id="ARBA00007374"/>
    </source>
</evidence>
<sequence>MDSQEFIPSKHQAAGHDGCMTSGSVFAKLTSQQEIDFYEQTTAPEEELPQGAHLSHWMPTYMGTLSEGVIAADNETVTTLVADDIKDIEEVKKKTPKTDRKYIVLENLYHGFTHPSILDIKLGKILVDETATDEKRERLAAVSASTTSGPLHFRICGMKLFKASDKPLPEVFPKMQDTISEDHDSIQFDKFYGRSLDTDNVEKGIAQFFAFVVDPKQRRLLLTRFHQRLQLLYNCLLDSEVRVISGSLFFLFENDPKRWAEALEDEETYYALDPLVQELEDEESDSEDESVGNIPLSSLHVIDFAHAKHTPGEGPDENIIVGVENLIDVFEKLLIACK</sequence>
<keyword evidence="3 4" id="KW-0418">Kinase</keyword>
<dbReference type="VEuPathDB" id="FungiDB:CXQ85_005111"/>
<keyword evidence="6" id="KW-1185">Reference proteome</keyword>
<accession>A0A2V1AWR9</accession>
<dbReference type="GO" id="GO:0032958">
    <property type="term" value="P:inositol phosphate biosynthetic process"/>
    <property type="evidence" value="ECO:0007669"/>
    <property type="project" value="InterPro"/>
</dbReference>
<dbReference type="AlphaFoldDB" id="A0A2V1AWR9"/>
<dbReference type="GO" id="GO:0000824">
    <property type="term" value="F:inositol-1,4,5,6-tetrakisphosphate 3-kinase activity"/>
    <property type="evidence" value="ECO:0007669"/>
    <property type="project" value="TreeGrafter"/>
</dbReference>
<evidence type="ECO:0000256" key="3">
    <source>
        <dbReference type="ARBA" id="ARBA00022777"/>
    </source>
</evidence>
<evidence type="ECO:0000313" key="6">
    <source>
        <dbReference type="Proteomes" id="UP000244309"/>
    </source>
</evidence>
<dbReference type="EC" id="2.7.-.-" evidence="4"/>
<gene>
    <name evidence="5" type="ORF">CXQ85_005111</name>
</gene>
<comment type="caution">
    <text evidence="5">The sequence shown here is derived from an EMBL/GenBank/DDBJ whole genome shotgun (WGS) entry which is preliminary data.</text>
</comment>
<dbReference type="InterPro" id="IPR005522">
    <property type="entry name" value="IPK"/>
</dbReference>
<dbReference type="SUPFAM" id="SSF56104">
    <property type="entry name" value="SAICAR synthase-like"/>
    <property type="match status" value="1"/>
</dbReference>
<dbReference type="OrthoDB" id="338650at2759"/>
<protein>
    <recommendedName>
        <fullName evidence="4">Kinase</fullName>
        <ecNumber evidence="4">2.7.-.-</ecNumber>
    </recommendedName>
</protein>
<evidence type="ECO:0000313" key="5">
    <source>
        <dbReference type="EMBL" id="PVH22540.1"/>
    </source>
</evidence>
<dbReference type="Gene3D" id="3.30.470.160">
    <property type="entry name" value="Inositol polyphosphate kinase"/>
    <property type="match status" value="1"/>
</dbReference>
<dbReference type="RefSeq" id="XP_025343480.1">
    <property type="nucleotide sequence ID" value="XM_025488713.1"/>
</dbReference>
<dbReference type="PANTHER" id="PTHR12400">
    <property type="entry name" value="INOSITOL POLYPHOSPHATE KINASE"/>
    <property type="match status" value="1"/>
</dbReference>
<dbReference type="GO" id="GO:0046854">
    <property type="term" value="P:phosphatidylinositol phosphate biosynthetic process"/>
    <property type="evidence" value="ECO:0007669"/>
    <property type="project" value="TreeGrafter"/>
</dbReference>
<dbReference type="GO" id="GO:0005737">
    <property type="term" value="C:cytoplasm"/>
    <property type="evidence" value="ECO:0007669"/>
    <property type="project" value="TreeGrafter"/>
</dbReference>
<name>A0A2V1AWR9_9ASCO</name>
<dbReference type="PANTHER" id="PTHR12400:SF103">
    <property type="entry name" value="INOSITOL POLYPHOSPHATE MULTIKINASE"/>
    <property type="match status" value="1"/>
</dbReference>
<comment type="similarity">
    <text evidence="1 4">Belongs to the inositol phosphokinase (IPK) family.</text>
</comment>
<proteinExistence type="inferred from homology"/>
<organism evidence="5 6">
    <name type="scientific">Candidozyma haemuli</name>
    <dbReference type="NCBI Taxonomy" id="45357"/>
    <lineage>
        <taxon>Eukaryota</taxon>
        <taxon>Fungi</taxon>
        <taxon>Dikarya</taxon>
        <taxon>Ascomycota</taxon>
        <taxon>Saccharomycotina</taxon>
        <taxon>Pichiomycetes</taxon>
        <taxon>Metschnikowiaceae</taxon>
        <taxon>Candidozyma</taxon>
    </lineage>
</organism>
<dbReference type="Proteomes" id="UP000244309">
    <property type="component" value="Unassembled WGS sequence"/>
</dbReference>
<dbReference type="GO" id="GO:0008440">
    <property type="term" value="F:inositol-1,4,5-trisphosphate 3-kinase activity"/>
    <property type="evidence" value="ECO:0007669"/>
    <property type="project" value="TreeGrafter"/>
</dbReference>
<evidence type="ECO:0000256" key="2">
    <source>
        <dbReference type="ARBA" id="ARBA00022679"/>
    </source>
</evidence>
<dbReference type="InterPro" id="IPR038286">
    <property type="entry name" value="IPK_sf"/>
</dbReference>
<dbReference type="GO" id="GO:0005634">
    <property type="term" value="C:nucleus"/>
    <property type="evidence" value="ECO:0007669"/>
    <property type="project" value="TreeGrafter"/>
</dbReference>
<dbReference type="STRING" id="45357.A0A2V1AWR9"/>
<dbReference type="EMBL" id="PKFO01000008">
    <property type="protein sequence ID" value="PVH22540.1"/>
    <property type="molecule type" value="Genomic_DNA"/>
</dbReference>